<keyword evidence="5" id="KW-0479">Metal-binding</keyword>
<dbReference type="PANTHER" id="PTHR43069">
    <property type="entry name" value="FUMARYLACETOACETASE"/>
    <property type="match status" value="1"/>
</dbReference>
<evidence type="ECO:0000313" key="14">
    <source>
        <dbReference type="Proteomes" id="UP001501578"/>
    </source>
</evidence>
<reference evidence="14" key="1">
    <citation type="journal article" date="2019" name="Int. J. Syst. Evol. Microbiol.">
        <title>The Global Catalogue of Microorganisms (GCM) 10K type strain sequencing project: providing services to taxonomists for standard genome sequencing and annotation.</title>
        <authorList>
            <consortium name="The Broad Institute Genomics Platform"/>
            <consortium name="The Broad Institute Genome Sequencing Center for Infectious Disease"/>
            <person name="Wu L."/>
            <person name="Ma J."/>
        </authorList>
    </citation>
    <scope>NUCLEOTIDE SEQUENCE [LARGE SCALE GENOMIC DNA]</scope>
    <source>
        <strain evidence="14">JCM 11136</strain>
    </source>
</reference>
<dbReference type="InterPro" id="IPR011234">
    <property type="entry name" value="Fumarylacetoacetase-like_C"/>
</dbReference>
<evidence type="ECO:0000256" key="6">
    <source>
        <dbReference type="ARBA" id="ARBA00022801"/>
    </source>
</evidence>
<gene>
    <name evidence="13" type="primary">fahA_2</name>
    <name evidence="13" type="ORF">GCM10009560_64040</name>
</gene>
<dbReference type="Gene3D" id="2.30.30.230">
    <property type="entry name" value="Fumarylacetoacetase, N-terminal domain"/>
    <property type="match status" value="1"/>
</dbReference>
<dbReference type="SUPFAM" id="SSF63433">
    <property type="entry name" value="Fumarylacetoacetate hydrolase, FAH, N-terminal domain"/>
    <property type="match status" value="1"/>
</dbReference>
<dbReference type="EC" id="3.7.1.2" evidence="4"/>
<name>A0ABP4BDX6_9ACTN</name>
<evidence type="ECO:0000259" key="11">
    <source>
        <dbReference type="Pfam" id="PF01557"/>
    </source>
</evidence>
<organism evidence="13 14">
    <name type="scientific">Nonomuraea longicatena</name>
    <dbReference type="NCBI Taxonomy" id="83682"/>
    <lineage>
        <taxon>Bacteria</taxon>
        <taxon>Bacillati</taxon>
        <taxon>Actinomycetota</taxon>
        <taxon>Actinomycetes</taxon>
        <taxon>Streptosporangiales</taxon>
        <taxon>Streptosporangiaceae</taxon>
        <taxon>Nonomuraea</taxon>
    </lineage>
</organism>
<keyword evidence="9" id="KW-0828">Tyrosine catabolism</keyword>
<dbReference type="InterPro" id="IPR036462">
    <property type="entry name" value="Fumarylacetoacetase_N_sf"/>
</dbReference>
<dbReference type="Pfam" id="PF09298">
    <property type="entry name" value="FAA_hydrolase_N"/>
    <property type="match status" value="1"/>
</dbReference>
<keyword evidence="10" id="KW-0585">Phenylalanine catabolism</keyword>
<evidence type="ECO:0000256" key="9">
    <source>
        <dbReference type="ARBA" id="ARBA00022878"/>
    </source>
</evidence>
<dbReference type="Proteomes" id="UP001501578">
    <property type="component" value="Unassembled WGS sequence"/>
</dbReference>
<accession>A0ABP4BDX6</accession>
<dbReference type="EMBL" id="BAAAHQ010000041">
    <property type="protein sequence ID" value="GAA0947473.1"/>
    <property type="molecule type" value="Genomic_DNA"/>
</dbReference>
<dbReference type="PANTHER" id="PTHR43069:SF2">
    <property type="entry name" value="FUMARYLACETOACETASE"/>
    <property type="match status" value="1"/>
</dbReference>
<comment type="caution">
    <text evidence="13">The sequence shown here is derived from an EMBL/GenBank/DDBJ whole genome shotgun (WGS) entry which is preliminary data.</text>
</comment>
<dbReference type="InterPro" id="IPR036663">
    <property type="entry name" value="Fumarylacetoacetase_C_sf"/>
</dbReference>
<evidence type="ECO:0000256" key="4">
    <source>
        <dbReference type="ARBA" id="ARBA00012094"/>
    </source>
</evidence>
<sequence length="398" mass="42797">MAIMSWVPVPEGSDFPIQNLPFGVFSRRGELPRVGVAIGEHVLDLHLLTTNGALPPAYWFASGTLNSFLQAGPRVWHSVRGDLTRLLTEERERAKVLPALVPLKEVRLHLPFNVADLLLFQTSLEHATNVGRMFLPPEPEREPLPRIWRHMPVGQYGRASAVAVSGTPVVRPSGQLRGGEVGPTERLDLSAELGYVVGVPSSPPYPLGTSAFPDHVFGMVLVNAWRAWDLMAWEARPMGPFLGQAFLVSVSPWVVPLSALNHARIKQPAQDPPPPGYLLEQDVTGIGVTLDVSLNGTTVSRPEFAGQYWTGPQLLAQSSVTGSPVRTGDLLATGPVGDGGTLLDLTWNGRDPLKLSGGERTFLEDGDTVRITANVPATDGARLGFGEVAGTVYAAVES</sequence>
<evidence type="ECO:0000256" key="10">
    <source>
        <dbReference type="ARBA" id="ARBA00023232"/>
    </source>
</evidence>
<keyword evidence="14" id="KW-1185">Reference proteome</keyword>
<protein>
    <recommendedName>
        <fullName evidence="4">fumarylacetoacetase</fullName>
        <ecNumber evidence="4">3.7.1.2</ecNumber>
    </recommendedName>
</protein>
<evidence type="ECO:0000256" key="1">
    <source>
        <dbReference type="ARBA" id="ARBA00001913"/>
    </source>
</evidence>
<dbReference type="InterPro" id="IPR015377">
    <property type="entry name" value="Fumarylacetoacetase_N"/>
</dbReference>
<comment type="cofactor">
    <cofactor evidence="2">
        <name>Mg(2+)</name>
        <dbReference type="ChEBI" id="CHEBI:18420"/>
    </cofactor>
</comment>
<feature type="domain" description="Fumarylacetoacetase N-terminal" evidence="12">
    <location>
        <begin position="18"/>
        <end position="111"/>
    </location>
</feature>
<proteinExistence type="predicted"/>
<keyword evidence="6" id="KW-0378">Hydrolase</keyword>
<evidence type="ECO:0000259" key="12">
    <source>
        <dbReference type="Pfam" id="PF09298"/>
    </source>
</evidence>
<evidence type="ECO:0000313" key="13">
    <source>
        <dbReference type="EMBL" id="GAA0947473.1"/>
    </source>
</evidence>
<evidence type="ECO:0000256" key="7">
    <source>
        <dbReference type="ARBA" id="ARBA00022837"/>
    </source>
</evidence>
<evidence type="ECO:0000256" key="8">
    <source>
        <dbReference type="ARBA" id="ARBA00022842"/>
    </source>
</evidence>
<comment type="cofactor">
    <cofactor evidence="1">
        <name>Ca(2+)</name>
        <dbReference type="ChEBI" id="CHEBI:29108"/>
    </cofactor>
</comment>
<dbReference type="InterPro" id="IPR005959">
    <property type="entry name" value="Fumarylacetoacetase"/>
</dbReference>
<dbReference type="Pfam" id="PF01557">
    <property type="entry name" value="FAA_hydrolase"/>
    <property type="match status" value="1"/>
</dbReference>
<keyword evidence="7" id="KW-0106">Calcium</keyword>
<feature type="domain" description="Fumarylacetoacetase-like C-terminal" evidence="11">
    <location>
        <begin position="123"/>
        <end position="392"/>
    </location>
</feature>
<evidence type="ECO:0000256" key="3">
    <source>
        <dbReference type="ARBA" id="ARBA00004782"/>
    </source>
</evidence>
<keyword evidence="8" id="KW-0460">Magnesium</keyword>
<dbReference type="Gene3D" id="3.90.850.10">
    <property type="entry name" value="Fumarylacetoacetase-like, C-terminal domain"/>
    <property type="match status" value="1"/>
</dbReference>
<evidence type="ECO:0000256" key="2">
    <source>
        <dbReference type="ARBA" id="ARBA00001946"/>
    </source>
</evidence>
<dbReference type="SUPFAM" id="SSF56529">
    <property type="entry name" value="FAH"/>
    <property type="match status" value="1"/>
</dbReference>
<comment type="pathway">
    <text evidence="3">Amino-acid degradation; L-phenylalanine degradation; acetoacetate and fumarate from L-phenylalanine: step 6/6.</text>
</comment>
<evidence type="ECO:0000256" key="5">
    <source>
        <dbReference type="ARBA" id="ARBA00022723"/>
    </source>
</evidence>